<evidence type="ECO:0000256" key="4">
    <source>
        <dbReference type="ARBA" id="ARBA00023136"/>
    </source>
</evidence>
<feature type="transmembrane region" description="Helical" evidence="5">
    <location>
        <begin position="53"/>
        <end position="72"/>
    </location>
</feature>
<dbReference type="Proteomes" id="UP000195652">
    <property type="component" value="Chromosome"/>
</dbReference>
<reference evidence="7 8" key="4">
    <citation type="journal article" date="2020" name="PLoS ONE">
        <title>Taxonomic classification of strain PO100/5 shows a broader geographic distribution and genetic markers of the recently described Corynebacterium silvaticum.</title>
        <authorList>
            <person name="Viana M.V.C."/>
            <person name="Profeta R."/>
            <person name="da Silva A.L."/>
            <person name="Hurtado R."/>
            <person name="Cerqueira J.C."/>
            <person name="Ribeiro B.F.S."/>
            <person name="Almeida M.O."/>
            <person name="Morais-Rodrigues F."/>
            <person name="Soares S.C."/>
            <person name="Oliveira M."/>
            <person name="Tavares L."/>
            <person name="Figueiredo H."/>
            <person name="Wattam A.R."/>
            <person name="Barh D."/>
            <person name="Ghosh P."/>
            <person name="Silva A."/>
            <person name="Azevedo V."/>
        </authorList>
    </citation>
    <scope>NUCLEOTIDE SEQUENCE [LARGE SCALE GENOMIC DNA]</scope>
    <source>
        <strain evidence="7 8">PO100/5</strain>
    </source>
</reference>
<dbReference type="OrthoDB" id="160207at2"/>
<evidence type="ECO:0000256" key="5">
    <source>
        <dbReference type="SAM" id="Phobius"/>
    </source>
</evidence>
<comment type="subcellular location">
    <subcellularLocation>
        <location evidence="1">Membrane</location>
        <topology evidence="1">Multi-pass membrane protein</topology>
    </subcellularLocation>
</comment>
<keyword evidence="3 5" id="KW-1133">Transmembrane helix</keyword>
<dbReference type="KEGG" id="csil:CBE74_06545"/>
<dbReference type="EMBL" id="CP021417">
    <property type="protein sequence ID" value="ARU46199.1"/>
    <property type="molecule type" value="Genomic_DNA"/>
</dbReference>
<dbReference type="AlphaFoldDB" id="A0A7Y4LGB7"/>
<dbReference type="RefSeq" id="WP_087454015.1">
    <property type="nucleotide sequence ID" value="NZ_CP021417.2"/>
</dbReference>
<keyword evidence="2 5" id="KW-0812">Transmembrane</keyword>
<feature type="domain" description="ABC-2 type transporter transmembrane" evidence="6">
    <location>
        <begin position="42"/>
        <end position="228"/>
    </location>
</feature>
<feature type="transmembrane region" description="Helical" evidence="5">
    <location>
        <begin position="244"/>
        <end position="262"/>
    </location>
</feature>
<evidence type="ECO:0000256" key="2">
    <source>
        <dbReference type="ARBA" id="ARBA00022692"/>
    </source>
</evidence>
<feature type="transmembrane region" description="Helical" evidence="5">
    <location>
        <begin position="156"/>
        <end position="181"/>
    </location>
</feature>
<name>A0A7Y4LGB7_9CORY</name>
<organism evidence="7 8">
    <name type="scientific">Corynebacterium silvaticum</name>
    <dbReference type="NCBI Taxonomy" id="2320431"/>
    <lineage>
        <taxon>Bacteria</taxon>
        <taxon>Bacillati</taxon>
        <taxon>Actinomycetota</taxon>
        <taxon>Actinomycetes</taxon>
        <taxon>Mycobacteriales</taxon>
        <taxon>Corynebacteriaceae</taxon>
        <taxon>Corynebacterium</taxon>
    </lineage>
</organism>
<reference evidence="7 8" key="3">
    <citation type="journal article" date="2020" name="Int. J. Syst. Evol. Microbiol.">
        <title>Corynebacterium silvaticum sp. nov., a unique group of NTTB corynebacteria in wild boar and roe deer.</title>
        <authorList>
            <person name="Dangel A."/>
            <person name="Berger A."/>
            <person name="Rau J."/>
            <person name="Eisenberg T."/>
            <person name="Kampfer P."/>
            <person name="Margos G."/>
            <person name="Contzen M."/>
            <person name="Busse H.J."/>
            <person name="Konrad R."/>
            <person name="Peters M."/>
            <person name="Sting R."/>
            <person name="Sing A."/>
        </authorList>
    </citation>
    <scope>NUCLEOTIDE SEQUENCE [LARGE SCALE GENOMIC DNA]</scope>
    <source>
        <strain evidence="7 8">PO100/5</strain>
    </source>
</reference>
<dbReference type="InterPro" id="IPR013525">
    <property type="entry name" value="ABC2_TM"/>
</dbReference>
<gene>
    <name evidence="7" type="ORF">CBE74_06545</name>
</gene>
<accession>A0A7Y4LGB7</accession>
<keyword evidence="4 5" id="KW-0472">Membrane</keyword>
<dbReference type="InterPro" id="IPR051784">
    <property type="entry name" value="Nod_factor_ABC_transporter"/>
</dbReference>
<feature type="transmembrane region" description="Helical" evidence="5">
    <location>
        <begin position="188"/>
        <end position="209"/>
    </location>
</feature>
<feature type="transmembrane region" description="Helical" evidence="5">
    <location>
        <begin position="125"/>
        <end position="150"/>
    </location>
</feature>
<evidence type="ECO:0000313" key="7">
    <source>
        <dbReference type="EMBL" id="ARU46199.1"/>
    </source>
</evidence>
<feature type="transmembrane region" description="Helical" evidence="5">
    <location>
        <begin position="84"/>
        <end position="104"/>
    </location>
</feature>
<dbReference type="PANTHER" id="PTHR43229:SF2">
    <property type="entry name" value="NODULATION PROTEIN J"/>
    <property type="match status" value="1"/>
</dbReference>
<proteinExistence type="predicted"/>
<dbReference type="Pfam" id="PF01061">
    <property type="entry name" value="ABC2_membrane"/>
    <property type="match status" value="1"/>
</dbReference>
<dbReference type="GeneID" id="75007908"/>
<sequence>MTPHPHQESTLSADFFPPGTFTPNPQRASIARMVWSQGFVEAKLFLRHGEQQLLSFIIPLGMLLALAYLPLLDDPNPLTKGFPMMLALASMSSGFTGQAISLAFDRRYGALQRTGASGVPAWTIVSGKVLGVLSVSFIQIMVLGAVALALGWTTTAAGAATGLLVFFIGVAAFTSLGLLMGGTLSSELVLGLANLIWVVLVGVASYILFRGSAEPTMWLKLIPSVALSDGLYSGFRGSFPTADVIILLGWLSLGSVMANRWFKFAG</sequence>
<evidence type="ECO:0000259" key="6">
    <source>
        <dbReference type="Pfam" id="PF01061"/>
    </source>
</evidence>
<evidence type="ECO:0000256" key="1">
    <source>
        <dbReference type="ARBA" id="ARBA00004141"/>
    </source>
</evidence>
<dbReference type="GO" id="GO:0016020">
    <property type="term" value="C:membrane"/>
    <property type="evidence" value="ECO:0007669"/>
    <property type="project" value="UniProtKB-SubCell"/>
</dbReference>
<dbReference type="PANTHER" id="PTHR43229">
    <property type="entry name" value="NODULATION PROTEIN J"/>
    <property type="match status" value="1"/>
</dbReference>
<reference evidence="7 8" key="1">
    <citation type="journal article" date="2014" name="BMC Vet. Res.">
        <title>First report of Corynebacterium pseudotuberculosis from caseous lymphadenitis lesions in Black Alentejano pig (Sus scrofa domesticus).</title>
        <authorList>
            <person name="Oliveira M."/>
            <person name="Barroco C."/>
            <person name="Mottola C."/>
            <person name="Santos R."/>
            <person name="Lemsaddek A."/>
            <person name="Tavares L."/>
            <person name="Semedo-Lemsaddek T."/>
        </authorList>
    </citation>
    <scope>NUCLEOTIDE SEQUENCE [LARGE SCALE GENOMIC DNA]</scope>
    <source>
        <strain evidence="7 8">PO100/5</strain>
    </source>
</reference>
<reference evidence="7 8" key="2">
    <citation type="journal article" date="2020" name="Antonie Van Leeuwenhoek">
        <title>Phylogenomic characterisation of a novel corynebacterial species pathogenic to animals.</title>
        <authorList>
            <person name="Moller J."/>
            <person name="Musella L."/>
            <person name="Melnikov V."/>
            <person name="Geissdorfer W."/>
            <person name="Burkovski A."/>
            <person name="Sangal V."/>
        </authorList>
    </citation>
    <scope>NUCLEOTIDE SEQUENCE [LARGE SCALE GENOMIC DNA]</scope>
    <source>
        <strain evidence="7 8">PO100/5</strain>
    </source>
</reference>
<evidence type="ECO:0000256" key="3">
    <source>
        <dbReference type="ARBA" id="ARBA00022989"/>
    </source>
</evidence>
<dbReference type="GO" id="GO:0140359">
    <property type="term" value="F:ABC-type transporter activity"/>
    <property type="evidence" value="ECO:0007669"/>
    <property type="project" value="InterPro"/>
</dbReference>
<evidence type="ECO:0000313" key="8">
    <source>
        <dbReference type="Proteomes" id="UP000195652"/>
    </source>
</evidence>
<keyword evidence="8" id="KW-1185">Reference proteome</keyword>
<protein>
    <submittedName>
        <fullName evidence="7">ABC transporter permease</fullName>
    </submittedName>
</protein>